<proteinExistence type="predicted"/>
<accession>A0AAV4WIJ1</accession>
<dbReference type="Proteomes" id="UP001054945">
    <property type="component" value="Unassembled WGS sequence"/>
</dbReference>
<evidence type="ECO:0000313" key="1">
    <source>
        <dbReference type="EMBL" id="GIY82376.1"/>
    </source>
</evidence>
<evidence type="ECO:0000313" key="2">
    <source>
        <dbReference type="Proteomes" id="UP001054945"/>
    </source>
</evidence>
<dbReference type="EMBL" id="BPLR01016242">
    <property type="protein sequence ID" value="GIY82376.1"/>
    <property type="molecule type" value="Genomic_DNA"/>
</dbReference>
<comment type="caution">
    <text evidence="1">The sequence shown here is derived from an EMBL/GenBank/DDBJ whole genome shotgun (WGS) entry which is preliminary data.</text>
</comment>
<keyword evidence="2" id="KW-1185">Reference proteome</keyword>
<sequence>MDTTMDQCKHRLTNVNNIYIRPLLYPFIQELKCIRGRNIVPKFKFLRKHCDPNTLQIMQHNVQSINIAADLCFMNRISCCCLKTWTILRDTFELNGFDRHHLISDLSRRIPSGVPIYIRYHLKPLVECIEIFQIKICRSTCWLQTLKQKYVWPSDMQSQDRETMTLPTPLTTAWKEHVACIDSVFSHHLPLYVQVSWEKQDFIRPNPPEDDYPRPECGSDPWNFAAQMDWESDDDG</sequence>
<name>A0AAV4WIJ1_CAEEX</name>
<protein>
    <submittedName>
        <fullName evidence="1">ATP-dependent DNA helicase</fullName>
    </submittedName>
</protein>
<keyword evidence="1" id="KW-0347">Helicase</keyword>
<dbReference type="AlphaFoldDB" id="A0AAV4WIJ1"/>
<organism evidence="1 2">
    <name type="scientific">Caerostris extrusa</name>
    <name type="common">Bark spider</name>
    <name type="synonym">Caerostris bankana</name>
    <dbReference type="NCBI Taxonomy" id="172846"/>
    <lineage>
        <taxon>Eukaryota</taxon>
        <taxon>Metazoa</taxon>
        <taxon>Ecdysozoa</taxon>
        <taxon>Arthropoda</taxon>
        <taxon>Chelicerata</taxon>
        <taxon>Arachnida</taxon>
        <taxon>Araneae</taxon>
        <taxon>Araneomorphae</taxon>
        <taxon>Entelegynae</taxon>
        <taxon>Araneoidea</taxon>
        <taxon>Araneidae</taxon>
        <taxon>Caerostris</taxon>
    </lineage>
</organism>
<reference evidence="1 2" key="1">
    <citation type="submission" date="2021-06" db="EMBL/GenBank/DDBJ databases">
        <title>Caerostris extrusa draft genome.</title>
        <authorList>
            <person name="Kono N."/>
            <person name="Arakawa K."/>
        </authorList>
    </citation>
    <scope>NUCLEOTIDE SEQUENCE [LARGE SCALE GENOMIC DNA]</scope>
</reference>
<dbReference type="GO" id="GO:0004386">
    <property type="term" value="F:helicase activity"/>
    <property type="evidence" value="ECO:0007669"/>
    <property type="project" value="UniProtKB-KW"/>
</dbReference>
<keyword evidence="1" id="KW-0547">Nucleotide-binding</keyword>
<gene>
    <name evidence="1" type="primary">AVEN_267639_1</name>
    <name evidence="1" type="ORF">CEXT_274341</name>
</gene>
<keyword evidence="1" id="KW-0378">Hydrolase</keyword>
<keyword evidence="1" id="KW-0067">ATP-binding</keyword>